<organism evidence="2 3">
    <name type="scientific">Pinibacter aurantiacus</name>
    <dbReference type="NCBI Taxonomy" id="2851599"/>
    <lineage>
        <taxon>Bacteria</taxon>
        <taxon>Pseudomonadati</taxon>
        <taxon>Bacteroidota</taxon>
        <taxon>Chitinophagia</taxon>
        <taxon>Chitinophagales</taxon>
        <taxon>Chitinophagaceae</taxon>
        <taxon>Pinibacter</taxon>
    </lineage>
</organism>
<comment type="caution">
    <text evidence="2">The sequence shown here is derived from an EMBL/GenBank/DDBJ whole genome shotgun (WGS) entry which is preliminary data.</text>
</comment>
<accession>A0A9E2W7G4</accession>
<dbReference type="EMBL" id="JAHSPG010000002">
    <property type="protein sequence ID" value="MBV4356222.1"/>
    <property type="molecule type" value="Genomic_DNA"/>
</dbReference>
<proteinExistence type="predicted"/>
<name>A0A9E2W7G4_9BACT</name>
<dbReference type="PROSITE" id="PS51257">
    <property type="entry name" value="PROKAR_LIPOPROTEIN"/>
    <property type="match status" value="1"/>
</dbReference>
<dbReference type="GO" id="GO:0004175">
    <property type="term" value="F:endopeptidase activity"/>
    <property type="evidence" value="ECO:0007669"/>
    <property type="project" value="TreeGrafter"/>
</dbReference>
<dbReference type="RefSeq" id="WP_217789784.1">
    <property type="nucleotide sequence ID" value="NZ_JAHSPG010000002.1"/>
</dbReference>
<protein>
    <submittedName>
        <fullName evidence="2">S41 family peptidase</fullName>
    </submittedName>
</protein>
<dbReference type="PANTHER" id="PTHR32060">
    <property type="entry name" value="TAIL-SPECIFIC PROTEASE"/>
    <property type="match status" value="1"/>
</dbReference>
<dbReference type="AlphaFoldDB" id="A0A9E2W7G4"/>
<reference evidence="2" key="1">
    <citation type="submission" date="2021-06" db="EMBL/GenBank/DDBJ databases">
        <authorList>
            <person name="Huq M.A."/>
        </authorList>
    </citation>
    <scope>NUCLEOTIDE SEQUENCE</scope>
    <source>
        <strain evidence="2">MAH-26</strain>
    </source>
</reference>
<evidence type="ECO:0000313" key="2">
    <source>
        <dbReference type="EMBL" id="MBV4356222.1"/>
    </source>
</evidence>
<dbReference type="CDD" id="cd06567">
    <property type="entry name" value="Peptidase_S41"/>
    <property type="match status" value="1"/>
</dbReference>
<evidence type="ECO:0000313" key="3">
    <source>
        <dbReference type="Proteomes" id="UP000812270"/>
    </source>
</evidence>
<dbReference type="Pfam" id="PF03572">
    <property type="entry name" value="Peptidase_S41"/>
    <property type="match status" value="1"/>
</dbReference>
<dbReference type="GO" id="GO:0006508">
    <property type="term" value="P:proteolysis"/>
    <property type="evidence" value="ECO:0007669"/>
    <property type="project" value="InterPro"/>
</dbReference>
<dbReference type="GO" id="GO:0008236">
    <property type="term" value="F:serine-type peptidase activity"/>
    <property type="evidence" value="ECO:0007669"/>
    <property type="project" value="InterPro"/>
</dbReference>
<feature type="domain" description="Tail specific protease" evidence="1">
    <location>
        <begin position="228"/>
        <end position="475"/>
    </location>
</feature>
<dbReference type="InterPro" id="IPR005151">
    <property type="entry name" value="Tail-specific_protease"/>
</dbReference>
<dbReference type="Proteomes" id="UP000812270">
    <property type="component" value="Unassembled WGS sequence"/>
</dbReference>
<evidence type="ECO:0000259" key="1">
    <source>
        <dbReference type="SMART" id="SM00245"/>
    </source>
</evidence>
<keyword evidence="3" id="KW-1185">Reference proteome</keyword>
<dbReference type="PANTHER" id="PTHR32060:SF22">
    <property type="entry name" value="CARBOXYL-TERMINAL-PROCESSING PEPTIDASE 3, CHLOROPLASTIC"/>
    <property type="match status" value="1"/>
</dbReference>
<gene>
    <name evidence="2" type="ORF">KTO63_03615</name>
</gene>
<dbReference type="SMART" id="SM00245">
    <property type="entry name" value="TSPc"/>
    <property type="match status" value="1"/>
</dbReference>
<sequence length="502" mass="56998">MAKQKKNIYTFSVFVAAMLMIIGCASSRKKFNPDKKYSPQQLRSDYSLFRKILEESHPGLYWYTSKDSMNRYFDSGYARITDSMTEPQFRALLSYVIAKINCGHTTTKNSKAFNRYLDTVRLPLFPLGVKFLKDTAVITANINGRDSILRPGMVINSINNMPITTVRDSLMQYVSADGYNSTHKRQSISNGFAFGAYYKTAFGQTSNFSIGFTDNANNARVSSVKLYKAGRDSTFKRQMAFTPKPSRKERRRLDLSNERVLTIDTAHQTAFLEINTFSAGNRLKHFIKKSFREMKHNGVKHLVIDVRNNGGGDVSNSTLLTKFIIDKKFKLADSLYAVKKISTYGRYISNSFIVWPFMTFTTRKRKDGLYHFGFYERHYFKPHKHNHFYGDVYILTGGNSFSATTLFAGAIKSQKNVLIVGEETGGGQYGNCAWFIPDVTLPNTKVRFRLPKFRLVIDNNIVKNGHGVMPDVEVVPTTTSIGKGEDLKMAKALELIKSVQTH</sequence>